<dbReference type="Proteomes" id="UP000281549">
    <property type="component" value="Unassembled WGS sequence"/>
</dbReference>
<feature type="signal peptide" evidence="2">
    <location>
        <begin position="1"/>
        <end position="17"/>
    </location>
</feature>
<protein>
    <submittedName>
        <fullName evidence="3">Uncharacterized protein</fullName>
    </submittedName>
</protein>
<evidence type="ECO:0000256" key="2">
    <source>
        <dbReference type="SAM" id="SignalP"/>
    </source>
</evidence>
<reference evidence="4" key="1">
    <citation type="journal article" date="2018" name="Nat. Microbiol.">
        <title>Leveraging single-cell genomics to expand the fungal tree of life.</title>
        <authorList>
            <person name="Ahrendt S.R."/>
            <person name="Quandt C.A."/>
            <person name="Ciobanu D."/>
            <person name="Clum A."/>
            <person name="Salamov A."/>
            <person name="Andreopoulos B."/>
            <person name="Cheng J.F."/>
            <person name="Woyke T."/>
            <person name="Pelin A."/>
            <person name="Henrissat B."/>
            <person name="Reynolds N.K."/>
            <person name="Benny G.L."/>
            <person name="Smith M.E."/>
            <person name="James T.Y."/>
            <person name="Grigoriev I.V."/>
        </authorList>
    </citation>
    <scope>NUCLEOTIDE SEQUENCE [LARGE SCALE GENOMIC DNA]</scope>
    <source>
        <strain evidence="4">CSF55</strain>
    </source>
</reference>
<dbReference type="EMBL" id="ML005111">
    <property type="protein sequence ID" value="RKP20111.1"/>
    <property type="molecule type" value="Genomic_DNA"/>
</dbReference>
<name>A0A4P9YME4_ROZAC</name>
<organism evidence="3 4">
    <name type="scientific">Rozella allomycis (strain CSF55)</name>
    <dbReference type="NCBI Taxonomy" id="988480"/>
    <lineage>
        <taxon>Eukaryota</taxon>
        <taxon>Fungi</taxon>
        <taxon>Fungi incertae sedis</taxon>
        <taxon>Cryptomycota</taxon>
        <taxon>Cryptomycota incertae sedis</taxon>
        <taxon>Rozella</taxon>
    </lineage>
</organism>
<keyword evidence="1" id="KW-0812">Transmembrane</keyword>
<evidence type="ECO:0000313" key="3">
    <source>
        <dbReference type="EMBL" id="RKP20111.1"/>
    </source>
</evidence>
<feature type="transmembrane region" description="Helical" evidence="1">
    <location>
        <begin position="103"/>
        <end position="121"/>
    </location>
</feature>
<feature type="transmembrane region" description="Helical" evidence="1">
    <location>
        <begin position="67"/>
        <end position="91"/>
    </location>
</feature>
<feature type="chain" id="PRO_5020430396" evidence="2">
    <location>
        <begin position="18"/>
        <end position="261"/>
    </location>
</feature>
<keyword evidence="1" id="KW-1133">Transmembrane helix</keyword>
<dbReference type="AlphaFoldDB" id="A0A4P9YME4"/>
<evidence type="ECO:0000256" key="1">
    <source>
        <dbReference type="SAM" id="Phobius"/>
    </source>
</evidence>
<keyword evidence="1" id="KW-0472">Membrane</keyword>
<sequence>MISTLVFLFVLLLAAHAFIISFVLSSTFSDLFSNKYLITVVKNVGKHLQILDEKFLLNEALITNRGVFSGLVALSVLSATANTLLSVLKYFSVIIDPIKRSRYSKITVVLNCMFAIIWMAMGIKDCIVSPILPPKYSSAFSYLSLVLVLENIILGTFLFTLKMYQQAKQFKNQRISNLITTINIANFIVQVFWIFGIVALVTLSGTFYLTPCLIIFHNSIAFVENFTDVYNRSVSNSKPIGVSSNNPLASNTAKSSTINKV</sequence>
<keyword evidence="2" id="KW-0732">Signal</keyword>
<gene>
    <name evidence="3" type="ORF">ROZALSC1DRAFT_21695</name>
</gene>
<proteinExistence type="predicted"/>
<evidence type="ECO:0000313" key="4">
    <source>
        <dbReference type="Proteomes" id="UP000281549"/>
    </source>
</evidence>
<feature type="transmembrane region" description="Helical" evidence="1">
    <location>
        <begin position="182"/>
        <end position="209"/>
    </location>
</feature>
<feature type="transmembrane region" description="Helical" evidence="1">
    <location>
        <begin position="141"/>
        <end position="161"/>
    </location>
</feature>
<accession>A0A4P9YME4</accession>